<keyword evidence="5" id="KW-0509">mRNA transport</keyword>
<dbReference type="Proteomes" id="UP000051574">
    <property type="component" value="Unassembled WGS sequence"/>
</dbReference>
<dbReference type="Pfam" id="PF04097">
    <property type="entry name" value="Nic96"/>
    <property type="match status" value="1"/>
</dbReference>
<keyword evidence="5" id="KW-0653">Protein transport</keyword>
<dbReference type="AlphaFoldDB" id="A0A0T6AX89"/>
<dbReference type="PANTHER" id="PTHR11225:SF4">
    <property type="entry name" value="NUCLEAR PORE COMPLEX PROTEIN NUP93"/>
    <property type="match status" value="1"/>
</dbReference>
<evidence type="ECO:0000256" key="5">
    <source>
        <dbReference type="RuleBase" id="RU364035"/>
    </source>
</evidence>
<dbReference type="EMBL" id="LJIG01022646">
    <property type="protein sequence ID" value="KRT79461.1"/>
    <property type="molecule type" value="Genomic_DNA"/>
</dbReference>
<gene>
    <name evidence="6" type="ORF">AMK59_8427</name>
</gene>
<dbReference type="InterPro" id="IPR007231">
    <property type="entry name" value="Nucleoporin_int_Nup93/Nic96"/>
</dbReference>
<evidence type="ECO:0000256" key="1">
    <source>
        <dbReference type="ARBA" id="ARBA00004567"/>
    </source>
</evidence>
<evidence type="ECO:0000256" key="4">
    <source>
        <dbReference type="ARBA" id="ARBA00023242"/>
    </source>
</evidence>
<keyword evidence="3 5" id="KW-0906">Nuclear pore complex</keyword>
<organism evidence="6 7">
    <name type="scientific">Oryctes borbonicus</name>
    <dbReference type="NCBI Taxonomy" id="1629725"/>
    <lineage>
        <taxon>Eukaryota</taxon>
        <taxon>Metazoa</taxon>
        <taxon>Ecdysozoa</taxon>
        <taxon>Arthropoda</taxon>
        <taxon>Hexapoda</taxon>
        <taxon>Insecta</taxon>
        <taxon>Pterygota</taxon>
        <taxon>Neoptera</taxon>
        <taxon>Endopterygota</taxon>
        <taxon>Coleoptera</taxon>
        <taxon>Polyphaga</taxon>
        <taxon>Scarabaeiformia</taxon>
        <taxon>Scarabaeidae</taxon>
        <taxon>Dynastinae</taxon>
        <taxon>Oryctes</taxon>
    </lineage>
</organism>
<dbReference type="GO" id="GO:0016973">
    <property type="term" value="P:poly(A)+ mRNA export from nucleus"/>
    <property type="evidence" value="ECO:0007669"/>
    <property type="project" value="TreeGrafter"/>
</dbReference>
<dbReference type="GO" id="GO:0005643">
    <property type="term" value="C:nuclear pore"/>
    <property type="evidence" value="ECO:0007669"/>
    <property type="project" value="UniProtKB-SubCell"/>
</dbReference>
<reference evidence="6 7" key="1">
    <citation type="submission" date="2015-09" db="EMBL/GenBank/DDBJ databases">
        <title>Draft genome of the scarab beetle Oryctes borbonicus.</title>
        <authorList>
            <person name="Meyer J.M."/>
            <person name="Markov G.V."/>
            <person name="Baskaran P."/>
            <person name="Herrmann M."/>
            <person name="Sommer R.J."/>
            <person name="Roedelsperger C."/>
        </authorList>
    </citation>
    <scope>NUCLEOTIDE SEQUENCE [LARGE SCALE GENOMIC DNA]</scope>
    <source>
        <strain evidence="6">OB123</strain>
        <tissue evidence="6">Whole animal</tissue>
    </source>
</reference>
<dbReference type="GO" id="GO:0006606">
    <property type="term" value="P:protein import into nucleus"/>
    <property type="evidence" value="ECO:0007669"/>
    <property type="project" value="TreeGrafter"/>
</dbReference>
<keyword evidence="7" id="KW-1185">Reference proteome</keyword>
<evidence type="ECO:0000313" key="7">
    <source>
        <dbReference type="Proteomes" id="UP000051574"/>
    </source>
</evidence>
<keyword evidence="5" id="KW-0472">Membrane</keyword>
<name>A0A0T6AX89_9SCAR</name>
<feature type="non-terminal residue" evidence="6">
    <location>
        <position position="804"/>
    </location>
</feature>
<evidence type="ECO:0000313" key="6">
    <source>
        <dbReference type="EMBL" id="KRT79461.1"/>
    </source>
</evidence>
<dbReference type="GO" id="GO:0017056">
    <property type="term" value="F:structural constituent of nuclear pore"/>
    <property type="evidence" value="ECO:0007669"/>
    <property type="project" value="InterPro"/>
</dbReference>
<comment type="similarity">
    <text evidence="2 5">Belongs to the nucleoporin interacting component (NIC) family.</text>
</comment>
<comment type="subcellular location">
    <subcellularLocation>
        <location evidence="1 5">Nucleus</location>
        <location evidence="1 5">Nuclear pore complex</location>
    </subcellularLocation>
</comment>
<sequence>MSDFADLLFEAEKLTHEIEETTELPKVDRSLRQVLEASNELYTRVAQVGAKDIQANLLLGSKGVDLPRIAQKLDIISSKRTFESVEPVDDVDITACLENEMRNCVLSTIEEEHKKCFGAIMEQSWEHIQGEWKQEKRKILNAMIGPSGNFITLGKQKPTFVEPSVGSALMGKEETVYASKLIEYNLALSRGLSKPNAVLFFAKTSEEFNDSKVNEMWEMIKYMSELPSFPHGSDPVAIRGTDAIIETMANQGRKYLENRYKVYMSNIINENLLRAQRGGIPGTYPLVKSFVGIRLQGEYLGLQDGQIDERPLWPMVYYCLRSGDLGAALHCLKAASVDCQNLIKILELKLNNRPRTEIFKHEDTVKFDYRRFIRNSTDPFKRIVWAVLGCCDALDEHTEVAKTADDYLWLKLSLVRIDVPKEDHVDYKELQKTIIDEYGETHYDAINQPHLYFQVLVLTGQFEAAFEFLSRIERYRVHAVHMAIALNEIYLLAGPSDCASPLLSIDPADPKPFRRLNIVRLIMIYVRKFELICYNETLHYFYLLNKFSDSNGTSMYMICVSDLVQESREYERFFGKVQRSGVRTKGLLDEFYNPEVTPERVANLVAGQLVDKGLFEDAIDLYDIANNQPEVLSLFCTLLSQVVHLPPQEGSLRNRIHSRVRELYSRYCSDGFKCPPNIVASFTALKDLLVFFDHYHAKQYMMALKNLIDLQLVPLRVEDLDERVSNFKKLNVDVCKVLPDVLLATMNILYEQYQKIKANEFIPSRLKDLSVDAQLEDIRNQAKVITNFTGMLPYRMPGDTNSRL</sequence>
<dbReference type="OrthoDB" id="1918363at2759"/>
<comment type="caution">
    <text evidence="6">The sequence shown here is derived from an EMBL/GenBank/DDBJ whole genome shotgun (WGS) entry which is preliminary data.</text>
</comment>
<dbReference type="PANTHER" id="PTHR11225">
    <property type="entry name" value="NUCLEAR PORE COMPLEX PROTEIN NUP93 NUCLEOPORIN NUP93 DEAD EYE PROTEIN"/>
    <property type="match status" value="1"/>
</dbReference>
<evidence type="ECO:0000256" key="3">
    <source>
        <dbReference type="ARBA" id="ARBA00023132"/>
    </source>
</evidence>
<keyword evidence="5" id="KW-0813">Transport</keyword>
<keyword evidence="5" id="KW-0811">Translocation</keyword>
<keyword evidence="4 5" id="KW-0539">Nucleus</keyword>
<protein>
    <recommendedName>
        <fullName evidence="5">Nuclear pore protein</fullName>
    </recommendedName>
</protein>
<proteinExistence type="inferred from homology"/>
<evidence type="ECO:0000256" key="2">
    <source>
        <dbReference type="ARBA" id="ARBA00010186"/>
    </source>
</evidence>
<accession>A0A0T6AX89</accession>